<keyword evidence="2" id="KW-0732">Signal</keyword>
<dbReference type="InterPro" id="IPR011001">
    <property type="entry name" value="Saposin-like"/>
</dbReference>
<dbReference type="EMBL" id="KB007926">
    <property type="protein sequence ID" value="ELR20040.1"/>
    <property type="molecule type" value="Genomic_DNA"/>
</dbReference>
<evidence type="ECO:0000256" key="1">
    <source>
        <dbReference type="ARBA" id="ARBA00023157"/>
    </source>
</evidence>
<dbReference type="GO" id="GO:0005509">
    <property type="term" value="F:calcium ion binding"/>
    <property type="evidence" value="ECO:0007669"/>
    <property type="project" value="TreeGrafter"/>
</dbReference>
<feature type="domain" description="Saposin B-type" evidence="3">
    <location>
        <begin position="25"/>
        <end position="105"/>
    </location>
</feature>
<dbReference type="Proteomes" id="UP000011083">
    <property type="component" value="Unassembled WGS sequence"/>
</dbReference>
<gene>
    <name evidence="4" type="ORF">ACA1_113860</name>
</gene>
<protein>
    <submittedName>
        <fullName evidence="4">Acyloxyacyl hydrolase</fullName>
    </submittedName>
</protein>
<organism evidence="4 5">
    <name type="scientific">Acanthamoeba castellanii (strain ATCC 30010 / Neff)</name>
    <dbReference type="NCBI Taxonomy" id="1257118"/>
    <lineage>
        <taxon>Eukaryota</taxon>
        <taxon>Amoebozoa</taxon>
        <taxon>Discosea</taxon>
        <taxon>Longamoebia</taxon>
        <taxon>Centramoebida</taxon>
        <taxon>Acanthamoebidae</taxon>
        <taxon>Acanthamoeba</taxon>
    </lineage>
</organism>
<dbReference type="PROSITE" id="PS50015">
    <property type="entry name" value="SAP_B"/>
    <property type="match status" value="1"/>
</dbReference>
<dbReference type="InterPro" id="IPR036514">
    <property type="entry name" value="SGNH_hydro_sf"/>
</dbReference>
<dbReference type="GeneID" id="14920880"/>
<dbReference type="InterPro" id="IPR008139">
    <property type="entry name" value="SaposinB_dom"/>
</dbReference>
<dbReference type="SMART" id="SM00741">
    <property type="entry name" value="SapB"/>
    <property type="match status" value="1"/>
</dbReference>
<proteinExistence type="predicted"/>
<feature type="signal peptide" evidence="2">
    <location>
        <begin position="1"/>
        <end position="24"/>
    </location>
</feature>
<dbReference type="SUPFAM" id="SSF47862">
    <property type="entry name" value="Saposin"/>
    <property type="match status" value="1"/>
</dbReference>
<dbReference type="Pfam" id="PF00657">
    <property type="entry name" value="Lipase_GDSL"/>
    <property type="match status" value="1"/>
</dbReference>
<dbReference type="VEuPathDB" id="AmoebaDB:ACA1_113860"/>
<dbReference type="PANTHER" id="PTHR15010:SF0">
    <property type="entry name" value="ACYLOXYACYL HYDROLASE"/>
    <property type="match status" value="1"/>
</dbReference>
<feature type="chain" id="PRO_5003990714" evidence="2">
    <location>
        <begin position="25"/>
        <end position="530"/>
    </location>
</feature>
<dbReference type="GO" id="GO:0050528">
    <property type="term" value="F:acyloxyacyl hydrolase activity"/>
    <property type="evidence" value="ECO:0007669"/>
    <property type="project" value="InterPro"/>
</dbReference>
<reference evidence="4 5" key="1">
    <citation type="journal article" date="2013" name="Genome Biol.">
        <title>Genome of Acanthamoeba castellanii highlights extensive lateral gene transfer and early evolution of tyrosine kinase signaling.</title>
        <authorList>
            <person name="Clarke M."/>
            <person name="Lohan A.J."/>
            <person name="Liu B."/>
            <person name="Lagkouvardos I."/>
            <person name="Roy S."/>
            <person name="Zafar N."/>
            <person name="Bertelli C."/>
            <person name="Schilde C."/>
            <person name="Kianianmomeni A."/>
            <person name="Burglin T.R."/>
            <person name="Frech C."/>
            <person name="Turcotte B."/>
            <person name="Kopec K.O."/>
            <person name="Synnott J.M."/>
            <person name="Choo C."/>
            <person name="Paponov I."/>
            <person name="Finkler A."/>
            <person name="Soon Heng Tan C."/>
            <person name="Hutchins A.P."/>
            <person name="Weinmeier T."/>
            <person name="Rattei T."/>
            <person name="Chu J.S."/>
            <person name="Gimenez G."/>
            <person name="Irimia M."/>
            <person name="Rigden D.J."/>
            <person name="Fitzpatrick D.A."/>
            <person name="Lorenzo-Morales J."/>
            <person name="Bateman A."/>
            <person name="Chiu C.H."/>
            <person name="Tang P."/>
            <person name="Hegemann P."/>
            <person name="Fromm H."/>
            <person name="Raoult D."/>
            <person name="Greub G."/>
            <person name="Miranda-Saavedra D."/>
            <person name="Chen N."/>
            <person name="Nash P."/>
            <person name="Ginger M.L."/>
            <person name="Horn M."/>
            <person name="Schaap P."/>
            <person name="Caler L."/>
            <person name="Loftus B."/>
        </authorList>
    </citation>
    <scope>NUCLEOTIDE SEQUENCE [LARGE SCALE GENOMIC DNA]</scope>
    <source>
        <strain evidence="4 5">Neff</strain>
    </source>
</reference>
<evidence type="ECO:0000313" key="5">
    <source>
        <dbReference type="Proteomes" id="UP000011083"/>
    </source>
</evidence>
<keyword evidence="1" id="KW-1015">Disulfide bond</keyword>
<keyword evidence="4" id="KW-0378">Hydrolase</keyword>
<evidence type="ECO:0000259" key="3">
    <source>
        <dbReference type="PROSITE" id="PS50015"/>
    </source>
</evidence>
<name>L8H4D7_ACACF</name>
<dbReference type="SUPFAM" id="SSF52266">
    <property type="entry name" value="SGNH hydrolase"/>
    <property type="match status" value="1"/>
</dbReference>
<dbReference type="Gene3D" id="1.10.225.10">
    <property type="entry name" value="Saposin-like"/>
    <property type="match status" value="1"/>
</dbReference>
<evidence type="ECO:0000313" key="4">
    <source>
        <dbReference type="EMBL" id="ELR20040.1"/>
    </source>
</evidence>
<dbReference type="KEGG" id="acan:ACA1_113860"/>
<dbReference type="GO" id="GO:0009104">
    <property type="term" value="P:lipopolysaccharide catabolic process"/>
    <property type="evidence" value="ECO:0007669"/>
    <property type="project" value="TreeGrafter"/>
</dbReference>
<evidence type="ECO:0000256" key="2">
    <source>
        <dbReference type="SAM" id="SignalP"/>
    </source>
</evidence>
<accession>L8H4D7</accession>
<dbReference type="InterPro" id="IPR001087">
    <property type="entry name" value="GDSL"/>
</dbReference>
<dbReference type="InterPro" id="IPR039676">
    <property type="entry name" value="AOAH"/>
</dbReference>
<sequence>MKGLVVLVVIAALTFASLPARVEGNGWTCFYCTIITNTLFEYTLTHGNDMGQALEQVCYLFPQEYQRTCEDIVFVAGPIILNYYVAGSTPDEVCINGLRICDKPECVLFPRNNASSSASARVSREEGVRDQLLALFDKLARTPRRSVRADPVVDHLPLVDDDDDRFSTFATLRGTSWRGKDCDDHDPNVYPGRKAAPSGKESADYNCNGINGVDPTSGRPWKDLLCANSQQMGAVIFGDSAAAHFSIKPEWLEGQYINSTTYSDLVVTGHVEDPFVDSLYLRLRKQNLCNHRDYQNVAVNGANSLKLKSIVPTVARNDSFDQPVLAVYANIGNDICSQRPNLDHMTSVADFTSNVISTLKYLDSGVLPAGSHLLLVGLVDGRFLWDTLHARMNPIGRPYEDVYSWLACIGINPCWQWLNPNATIRNAASTRAAQLSDVLLQISKNSTFKHFDTAYTPFPLAQIAQQWEQRGGQAADLIEPIDGFHPSQIGHYLIAGDVWNGLLQSRPDWIPAPNPNNARIAQLFGAQGGY</sequence>
<dbReference type="OrthoDB" id="14839at2759"/>
<dbReference type="PANTHER" id="PTHR15010">
    <property type="entry name" value="ACYLOXYACYL HYDROLASE"/>
    <property type="match status" value="1"/>
</dbReference>
<dbReference type="RefSeq" id="XP_004342150.1">
    <property type="nucleotide sequence ID" value="XM_004342101.1"/>
</dbReference>
<dbReference type="AlphaFoldDB" id="L8H4D7"/>
<dbReference type="Gene3D" id="3.40.50.1110">
    <property type="entry name" value="SGNH hydrolase"/>
    <property type="match status" value="1"/>
</dbReference>
<keyword evidence="5" id="KW-1185">Reference proteome</keyword>
<dbReference type="OMA" id="MTTPEDY"/>